<feature type="transmembrane region" description="Helical" evidence="1">
    <location>
        <begin position="31"/>
        <end position="51"/>
    </location>
</feature>
<comment type="caution">
    <text evidence="2">The sequence shown here is derived from an EMBL/GenBank/DDBJ whole genome shotgun (WGS) entry which is preliminary data.</text>
</comment>
<accession>A0AAE8JKY9</accession>
<dbReference type="InterPro" id="IPR009057">
    <property type="entry name" value="Homeodomain-like_sf"/>
</dbReference>
<dbReference type="EMBL" id="MJLX01000116">
    <property type="protein sequence ID" value="RLM16030.1"/>
    <property type="molecule type" value="Genomic_DNA"/>
</dbReference>
<keyword evidence="1" id="KW-1133">Transmembrane helix</keyword>
<sequence length="242" mass="28647">MKIFITDGQKAEFEHLHDARHDKRVYNRIKAILLALVGWNPAIIVQALHLYEIIISLRISDHLNERKLKPENGSSDGVLNVEQTESSIGHLSQHLCHHPHEIGAYAAQRWNIWFSIPCINKWLHYYSFNFFNEICKHSPDYREKIYLIVDDSDYNRIPWIKDYSYLPNIELHYYFSLYSTNLNAIERLCKVMKDHVWNNRYIESTREYRDAIFGFISTTLSEIAASLMTKIHDRFQVFNPAS</sequence>
<reference evidence="2 3" key="1">
    <citation type="submission" date="2016-09" db="EMBL/GenBank/DDBJ databases">
        <authorList>
            <person name="Doonan J."/>
            <person name="Pachebat J.A."/>
            <person name="Golyshin P.N."/>
            <person name="Denman S."/>
            <person name="Mcdonald J.E."/>
        </authorList>
    </citation>
    <scope>NUCLEOTIDE SEQUENCE [LARGE SCALE GENOMIC DNA]</scope>
    <source>
        <strain evidence="2 3">FRB141</strain>
    </source>
</reference>
<dbReference type="SUPFAM" id="SSF46689">
    <property type="entry name" value="Homeodomain-like"/>
    <property type="match status" value="1"/>
</dbReference>
<evidence type="ECO:0000256" key="1">
    <source>
        <dbReference type="SAM" id="Phobius"/>
    </source>
</evidence>
<evidence type="ECO:0000313" key="3">
    <source>
        <dbReference type="Proteomes" id="UP000285972"/>
    </source>
</evidence>
<keyword evidence="1" id="KW-0472">Membrane</keyword>
<name>A0AAE8JKY9_9GAMM</name>
<organism evidence="2 3">
    <name type="scientific">Brenneria goodwinii</name>
    <dbReference type="NCBI Taxonomy" id="1109412"/>
    <lineage>
        <taxon>Bacteria</taxon>
        <taxon>Pseudomonadati</taxon>
        <taxon>Pseudomonadota</taxon>
        <taxon>Gammaproteobacteria</taxon>
        <taxon>Enterobacterales</taxon>
        <taxon>Pectobacteriaceae</taxon>
        <taxon>Brenneria</taxon>
    </lineage>
</organism>
<evidence type="ECO:0000313" key="2">
    <source>
        <dbReference type="EMBL" id="RLM16030.1"/>
    </source>
</evidence>
<dbReference type="AlphaFoldDB" id="A0AAE8JKY9"/>
<dbReference type="GeneID" id="70909420"/>
<dbReference type="Proteomes" id="UP000285972">
    <property type="component" value="Unassembled WGS sequence"/>
</dbReference>
<dbReference type="RefSeq" id="WP_095835457.1">
    <property type="nucleotide sequence ID" value="NZ_CP014137.1"/>
</dbReference>
<protein>
    <submittedName>
        <fullName evidence="2">Uncharacterized protein</fullName>
    </submittedName>
</protein>
<dbReference type="KEGG" id="bgj:AWC36_21580"/>
<proteinExistence type="predicted"/>
<gene>
    <name evidence="2" type="ORF">BIY26_22610</name>
</gene>
<keyword evidence="1" id="KW-0812">Transmembrane</keyword>